<protein>
    <submittedName>
        <fullName evidence="1">Uncharacterized protein</fullName>
    </submittedName>
</protein>
<dbReference type="Proteomes" id="UP000075653">
    <property type="component" value="Unassembled WGS sequence"/>
</dbReference>
<comment type="caution">
    <text evidence="1">The sequence shown here is derived from an EMBL/GenBank/DDBJ whole genome shotgun (WGS) entry which is preliminary data.</text>
</comment>
<organism evidence="1 2">
    <name type="scientific">Ferrovum myxofaciens</name>
    <dbReference type="NCBI Taxonomy" id="416213"/>
    <lineage>
        <taxon>Bacteria</taxon>
        <taxon>Pseudomonadati</taxon>
        <taxon>Pseudomonadota</taxon>
        <taxon>Betaproteobacteria</taxon>
        <taxon>Ferrovales</taxon>
        <taxon>Ferrovaceae</taxon>
        <taxon>Ferrovum</taxon>
    </lineage>
</organism>
<evidence type="ECO:0000313" key="2">
    <source>
        <dbReference type="Proteomes" id="UP000075653"/>
    </source>
</evidence>
<dbReference type="RefSeq" id="WP_227509515.1">
    <property type="nucleotide sequence ID" value="NZ_CP053675.1"/>
</dbReference>
<reference evidence="1 2" key="1">
    <citation type="submission" date="2016-01" db="EMBL/GenBank/DDBJ databases">
        <title>Genome sequence of the acidophilic iron oxidising Ferrovum strain Z-31.</title>
        <authorList>
            <person name="Poehlein A."/>
            <person name="Ullrich S.R."/>
            <person name="Schloemann M."/>
            <person name="Muehling M."/>
            <person name="Daniel R."/>
        </authorList>
    </citation>
    <scope>NUCLEOTIDE SEQUENCE [LARGE SCALE GENOMIC DNA]</scope>
    <source>
        <strain evidence="1 2">Z-31</strain>
    </source>
</reference>
<dbReference type="AlphaFoldDB" id="A0A149VW03"/>
<accession>A0A149VW03</accession>
<sequence length="53" mass="6194">MKPAQLMSLFDQCPAKLARAHERKVQMQLVDGVHNRQVRRAGRLWQGSKRNHD</sequence>
<dbReference type="GeneID" id="301710669"/>
<evidence type="ECO:0000313" key="1">
    <source>
        <dbReference type="EMBL" id="KXW57405.1"/>
    </source>
</evidence>
<proteinExistence type="predicted"/>
<keyword evidence="2" id="KW-1185">Reference proteome</keyword>
<gene>
    <name evidence="1" type="ORF">FEMY_20750</name>
</gene>
<dbReference type="EMBL" id="LRRD01000063">
    <property type="protein sequence ID" value="KXW57405.1"/>
    <property type="molecule type" value="Genomic_DNA"/>
</dbReference>
<dbReference type="PATRIC" id="fig|1789004.3.peg.2146"/>
<name>A0A149VW03_9PROT</name>